<protein>
    <submittedName>
        <fullName evidence="2">Protein CutA 1, chloroplastic</fullName>
    </submittedName>
</protein>
<dbReference type="Gene3D" id="3.30.70.120">
    <property type="match status" value="1"/>
</dbReference>
<dbReference type="EMBL" id="CASHTH010001824">
    <property type="protein sequence ID" value="CAI8020362.1"/>
    <property type="molecule type" value="Genomic_DNA"/>
</dbReference>
<dbReference type="PANTHER" id="PTHR23419:SF8">
    <property type="entry name" value="FI09726P"/>
    <property type="match status" value="1"/>
</dbReference>
<dbReference type="InterPro" id="IPR015867">
    <property type="entry name" value="N-reg_PII/ATP_PRibTrfase_C"/>
</dbReference>
<comment type="similarity">
    <text evidence="1">Belongs to the CutA family.</text>
</comment>
<dbReference type="InterPro" id="IPR004323">
    <property type="entry name" value="Ion_tolerance_CutA"/>
</dbReference>
<evidence type="ECO:0000256" key="1">
    <source>
        <dbReference type="ARBA" id="ARBA00010169"/>
    </source>
</evidence>
<dbReference type="SUPFAM" id="SSF54913">
    <property type="entry name" value="GlnB-like"/>
    <property type="match status" value="1"/>
</dbReference>
<dbReference type="PANTHER" id="PTHR23419">
    <property type="entry name" value="DIVALENT CATION TOLERANCE CUTA-RELATED"/>
    <property type="match status" value="1"/>
</dbReference>
<sequence length="113" mass="11907">MAHVAVCVTAPSEPEAEAIGRALIEARLAASVNIVPGVSSVYWWDGAVREADEAMLWAKTRADLVEPLTAKVKAMHSYDCPCVIALPIAGGNADYLAWIDAETAPASTDPDQA</sequence>
<comment type="caution">
    <text evidence="2">The sequence shown here is derived from an EMBL/GenBank/DDBJ whole genome shotgun (WGS) entry which is preliminary data.</text>
</comment>
<dbReference type="GO" id="GO:0010038">
    <property type="term" value="P:response to metal ion"/>
    <property type="evidence" value="ECO:0007669"/>
    <property type="project" value="InterPro"/>
</dbReference>
<dbReference type="GO" id="GO:0005507">
    <property type="term" value="F:copper ion binding"/>
    <property type="evidence" value="ECO:0007669"/>
    <property type="project" value="TreeGrafter"/>
</dbReference>
<reference evidence="2" key="1">
    <citation type="submission" date="2023-03" db="EMBL/GenBank/DDBJ databases">
        <authorList>
            <person name="Steffen K."/>
            <person name="Cardenas P."/>
        </authorList>
    </citation>
    <scope>NUCLEOTIDE SEQUENCE</scope>
</reference>
<dbReference type="AlphaFoldDB" id="A0AA35S0B3"/>
<dbReference type="Pfam" id="PF03091">
    <property type="entry name" value="CutA1"/>
    <property type="match status" value="1"/>
</dbReference>
<proteinExistence type="inferred from homology"/>
<evidence type="ECO:0000313" key="2">
    <source>
        <dbReference type="EMBL" id="CAI8020362.1"/>
    </source>
</evidence>
<accession>A0AA35S0B3</accession>
<dbReference type="Proteomes" id="UP001174909">
    <property type="component" value="Unassembled WGS sequence"/>
</dbReference>
<organism evidence="2 3">
    <name type="scientific">Geodia barretti</name>
    <name type="common">Barrett's horny sponge</name>
    <dbReference type="NCBI Taxonomy" id="519541"/>
    <lineage>
        <taxon>Eukaryota</taxon>
        <taxon>Metazoa</taxon>
        <taxon>Porifera</taxon>
        <taxon>Demospongiae</taxon>
        <taxon>Heteroscleromorpha</taxon>
        <taxon>Tetractinellida</taxon>
        <taxon>Astrophorina</taxon>
        <taxon>Geodiidae</taxon>
        <taxon>Geodia</taxon>
    </lineage>
</organism>
<keyword evidence="3" id="KW-1185">Reference proteome</keyword>
<name>A0AA35S0B3_GEOBA</name>
<gene>
    <name evidence="2" type="ORF">GBAR_LOCUS12184</name>
</gene>
<evidence type="ECO:0000313" key="3">
    <source>
        <dbReference type="Proteomes" id="UP001174909"/>
    </source>
</evidence>
<dbReference type="InterPro" id="IPR011322">
    <property type="entry name" value="N-reg_PII-like_a/b"/>
</dbReference>